<proteinExistence type="predicted"/>
<feature type="transmembrane region" description="Helical" evidence="1">
    <location>
        <begin position="59"/>
        <end position="78"/>
    </location>
</feature>
<evidence type="ECO:0000256" key="1">
    <source>
        <dbReference type="SAM" id="Phobius"/>
    </source>
</evidence>
<gene>
    <name evidence="2" type="ORF">LCGC14_0431440</name>
</gene>
<evidence type="ECO:0000313" key="2">
    <source>
        <dbReference type="EMBL" id="KKN70449.1"/>
    </source>
</evidence>
<name>A0A0F9SUA5_9ZZZZ</name>
<comment type="caution">
    <text evidence="2">The sequence shown here is derived from an EMBL/GenBank/DDBJ whole genome shotgun (WGS) entry which is preliminary data.</text>
</comment>
<keyword evidence="1" id="KW-0812">Transmembrane</keyword>
<feature type="transmembrane region" description="Helical" evidence="1">
    <location>
        <begin position="34"/>
        <end position="53"/>
    </location>
</feature>
<sequence length="84" mass="10191">MIIAKVYKWFWRDFLMRREPFTFQFRRMAKKWPLVWIIFPALLIVGYFVFVIYKVKAYKWAWIIGGLALVGFITWLLLHLGGFG</sequence>
<dbReference type="AlphaFoldDB" id="A0A0F9SUA5"/>
<keyword evidence="1" id="KW-1133">Transmembrane helix</keyword>
<dbReference type="EMBL" id="LAZR01000403">
    <property type="protein sequence ID" value="KKN70449.1"/>
    <property type="molecule type" value="Genomic_DNA"/>
</dbReference>
<accession>A0A0F9SUA5</accession>
<reference evidence="2" key="1">
    <citation type="journal article" date="2015" name="Nature">
        <title>Complex archaea that bridge the gap between prokaryotes and eukaryotes.</title>
        <authorList>
            <person name="Spang A."/>
            <person name="Saw J.H."/>
            <person name="Jorgensen S.L."/>
            <person name="Zaremba-Niedzwiedzka K."/>
            <person name="Martijn J."/>
            <person name="Lind A.E."/>
            <person name="van Eijk R."/>
            <person name="Schleper C."/>
            <person name="Guy L."/>
            <person name="Ettema T.J."/>
        </authorList>
    </citation>
    <scope>NUCLEOTIDE SEQUENCE</scope>
</reference>
<protein>
    <submittedName>
        <fullName evidence="2">Uncharacterized protein</fullName>
    </submittedName>
</protein>
<keyword evidence="1" id="KW-0472">Membrane</keyword>
<organism evidence="2">
    <name type="scientific">marine sediment metagenome</name>
    <dbReference type="NCBI Taxonomy" id="412755"/>
    <lineage>
        <taxon>unclassified sequences</taxon>
        <taxon>metagenomes</taxon>
        <taxon>ecological metagenomes</taxon>
    </lineage>
</organism>